<comment type="caution">
    <text evidence="1">The sequence shown here is derived from an EMBL/GenBank/DDBJ whole genome shotgun (WGS) entry which is preliminary data.</text>
</comment>
<protein>
    <submittedName>
        <fullName evidence="1">Uncharacterized protein</fullName>
    </submittedName>
</protein>
<name>A0A1Y2JEE5_BRAJP</name>
<organism evidence="1 2">
    <name type="scientific">Bradyrhizobium japonicum</name>
    <dbReference type="NCBI Taxonomy" id="375"/>
    <lineage>
        <taxon>Bacteria</taxon>
        <taxon>Pseudomonadati</taxon>
        <taxon>Pseudomonadota</taxon>
        <taxon>Alphaproteobacteria</taxon>
        <taxon>Hyphomicrobiales</taxon>
        <taxon>Nitrobacteraceae</taxon>
        <taxon>Bradyrhizobium</taxon>
    </lineage>
</organism>
<dbReference type="AlphaFoldDB" id="A0A1Y2JEE5"/>
<evidence type="ECO:0000313" key="2">
    <source>
        <dbReference type="Proteomes" id="UP000193335"/>
    </source>
</evidence>
<proteinExistence type="predicted"/>
<dbReference type="Pfam" id="PF24830">
    <property type="entry name" value="DUF7714"/>
    <property type="match status" value="1"/>
</dbReference>
<dbReference type="InterPro" id="IPR056131">
    <property type="entry name" value="DUF7714"/>
</dbReference>
<sequence length="312" mass="34440">MSIDVSPPKGTSTGDWPLFADRRNVVELPYRGVSVQHYTGKMTVAAITAHLIGREAYRRTTFIVLRGNADEVAVVAIGCSNRTRLFEPIVHVEVVALPDSCRWVHAPDTDCANPSALARLAERSGVGVDGTLVCEGKYDHVNFMHHPDPLVLRIVEVAPPEPPKLYGLVEHVLSYAVLPPIKPVLERIDLRALASGAQPSSFLVPCRSGGLDALGAPVHFLDDRPGRREDWTLIGCERSLQFHRHYYGDEPPRIEMCPRAIAGNRSDRTLLKCCLLEFDIERDGGVMIVPWGADLPMVERALKELCNEPACD</sequence>
<dbReference type="EMBL" id="NAFL01000276">
    <property type="protein sequence ID" value="OSJ26648.1"/>
    <property type="molecule type" value="Genomic_DNA"/>
</dbReference>
<reference evidence="1 2" key="1">
    <citation type="submission" date="2017-03" db="EMBL/GenBank/DDBJ databases">
        <title>Whole genome sequences of fourteen strains of Bradyrhizobium canariense and one strain of Bradyrhizobium japonicum isolated from Lupinus (Papilionoideae: Genisteae) species in Algeria.</title>
        <authorList>
            <person name="Crovadore J."/>
            <person name="Chekireb D."/>
            <person name="Brachmann A."/>
            <person name="Chablais R."/>
            <person name="Cochard B."/>
            <person name="Lefort F."/>
        </authorList>
    </citation>
    <scope>NUCLEOTIDE SEQUENCE [LARGE SCALE GENOMIC DNA]</scope>
    <source>
        <strain evidence="1 2">UBMA197</strain>
    </source>
</reference>
<evidence type="ECO:0000313" key="1">
    <source>
        <dbReference type="EMBL" id="OSJ26648.1"/>
    </source>
</evidence>
<dbReference type="Proteomes" id="UP000193335">
    <property type="component" value="Unassembled WGS sequence"/>
</dbReference>
<dbReference type="RefSeq" id="WP_085403843.1">
    <property type="nucleotide sequence ID" value="NZ_NAFL01000276.1"/>
</dbReference>
<accession>A0A1Y2JEE5</accession>
<gene>
    <name evidence="1" type="ORF">BSZ19_35475</name>
</gene>